<gene>
    <name evidence="1" type="ORF">LACBIDRAFT_299698</name>
</gene>
<reference evidence="1 2" key="1">
    <citation type="journal article" date="2008" name="Nature">
        <title>The genome of Laccaria bicolor provides insights into mycorrhizal symbiosis.</title>
        <authorList>
            <person name="Martin F."/>
            <person name="Aerts A."/>
            <person name="Ahren D."/>
            <person name="Brun A."/>
            <person name="Danchin E.G.J."/>
            <person name="Duchaussoy F."/>
            <person name="Gibon J."/>
            <person name="Kohler A."/>
            <person name="Lindquist E."/>
            <person name="Pereda V."/>
            <person name="Salamov A."/>
            <person name="Shapiro H.J."/>
            <person name="Wuyts J."/>
            <person name="Blaudez D."/>
            <person name="Buee M."/>
            <person name="Brokstein P."/>
            <person name="Canbaeck B."/>
            <person name="Cohen D."/>
            <person name="Courty P.E."/>
            <person name="Coutinho P.M."/>
            <person name="Delaruelle C."/>
            <person name="Detter J.C."/>
            <person name="Deveau A."/>
            <person name="DiFazio S."/>
            <person name="Duplessis S."/>
            <person name="Fraissinet-Tachet L."/>
            <person name="Lucic E."/>
            <person name="Frey-Klett P."/>
            <person name="Fourrey C."/>
            <person name="Feussner I."/>
            <person name="Gay G."/>
            <person name="Grimwood J."/>
            <person name="Hoegger P.J."/>
            <person name="Jain P."/>
            <person name="Kilaru S."/>
            <person name="Labbe J."/>
            <person name="Lin Y.C."/>
            <person name="Legue V."/>
            <person name="Le Tacon F."/>
            <person name="Marmeisse R."/>
            <person name="Melayah D."/>
            <person name="Montanini B."/>
            <person name="Muratet M."/>
            <person name="Nehls U."/>
            <person name="Niculita-Hirzel H."/>
            <person name="Oudot-Le Secq M.P."/>
            <person name="Peter M."/>
            <person name="Quesneville H."/>
            <person name="Rajashekar B."/>
            <person name="Reich M."/>
            <person name="Rouhier N."/>
            <person name="Schmutz J."/>
            <person name="Yin T."/>
            <person name="Chalot M."/>
            <person name="Henrissat B."/>
            <person name="Kuees U."/>
            <person name="Lucas S."/>
            <person name="Van de Peer Y."/>
            <person name="Podila G.K."/>
            <person name="Polle A."/>
            <person name="Pukkila P.J."/>
            <person name="Richardson P.M."/>
            <person name="Rouze P."/>
            <person name="Sanders I.R."/>
            <person name="Stajich J.E."/>
            <person name="Tunlid A."/>
            <person name="Tuskan G."/>
            <person name="Grigoriev I.V."/>
        </authorList>
    </citation>
    <scope>NUCLEOTIDE SEQUENCE [LARGE SCALE GENOMIC DNA]</scope>
    <source>
        <strain evidence="2">S238N-H82 / ATCC MYA-4686</strain>
    </source>
</reference>
<evidence type="ECO:0000313" key="1">
    <source>
        <dbReference type="EMBL" id="EDR06806.1"/>
    </source>
</evidence>
<name>B0DF74_LACBS</name>
<proteinExistence type="predicted"/>
<dbReference type="GeneID" id="6078145"/>
<dbReference type="KEGG" id="lbc:LACBIDRAFT_299698"/>
<keyword evidence="2" id="KW-1185">Reference proteome</keyword>
<dbReference type="RefSeq" id="XP_001882653.1">
    <property type="nucleotide sequence ID" value="XM_001882618.1"/>
</dbReference>
<protein>
    <submittedName>
        <fullName evidence="1">Predicted protein</fullName>
    </submittedName>
</protein>
<dbReference type="Proteomes" id="UP000001194">
    <property type="component" value="Unassembled WGS sequence"/>
</dbReference>
<dbReference type="EMBL" id="DS547107">
    <property type="protein sequence ID" value="EDR06806.1"/>
    <property type="molecule type" value="Genomic_DNA"/>
</dbReference>
<dbReference type="HOGENOM" id="CLU_1603002_0_0_1"/>
<evidence type="ECO:0000313" key="2">
    <source>
        <dbReference type="Proteomes" id="UP000001194"/>
    </source>
</evidence>
<sequence>MPPTDSIGCSEYQGEWVVRHCMLPHQNKCPMSIPCPPLFRKVLGLKHQPFMRVLHEEDTACRLPRQLSSAPLKTTSEKWSNRPGRMCDGEAKRLGKFWPRTYLRSFTNDHCLDLPALKPKPSVFVSIEAVLQKQNFPFCRSSPSNPSSRPFHCQPPTISQRVAILN</sequence>
<dbReference type="AlphaFoldDB" id="B0DF74"/>
<accession>B0DF74</accession>
<organism evidence="2">
    <name type="scientific">Laccaria bicolor (strain S238N-H82 / ATCC MYA-4686)</name>
    <name type="common">Bicoloured deceiver</name>
    <name type="synonym">Laccaria laccata var. bicolor</name>
    <dbReference type="NCBI Taxonomy" id="486041"/>
    <lineage>
        <taxon>Eukaryota</taxon>
        <taxon>Fungi</taxon>
        <taxon>Dikarya</taxon>
        <taxon>Basidiomycota</taxon>
        <taxon>Agaricomycotina</taxon>
        <taxon>Agaricomycetes</taxon>
        <taxon>Agaricomycetidae</taxon>
        <taxon>Agaricales</taxon>
        <taxon>Agaricineae</taxon>
        <taxon>Hydnangiaceae</taxon>
        <taxon>Laccaria</taxon>
    </lineage>
</organism>
<dbReference type="InParanoid" id="B0DF74"/>